<dbReference type="AlphaFoldDB" id="A0A846TTW9"/>
<dbReference type="Pfam" id="PF05787">
    <property type="entry name" value="PhoX"/>
    <property type="match status" value="1"/>
</dbReference>
<evidence type="ECO:0000313" key="2">
    <source>
        <dbReference type="EMBL" id="NKE10239.1"/>
    </source>
</evidence>
<dbReference type="InterPro" id="IPR006311">
    <property type="entry name" value="TAT_signal"/>
</dbReference>
<feature type="compositionally biased region" description="Basic and acidic residues" evidence="1">
    <location>
        <begin position="686"/>
        <end position="697"/>
    </location>
</feature>
<gene>
    <name evidence="2" type="ORF">GTW58_09905</name>
</gene>
<dbReference type="RefSeq" id="WP_119932844.1">
    <property type="nucleotide sequence ID" value="NZ_JAAVUN010000019.1"/>
</dbReference>
<sequence>MARILLPMLGHTNGKRSPLTCELKCGSQCTKPVCNTSHNATFHDVASTALSRRSALGLGTAAAVTVGVAVTGTRTEAQATFAHWGANNGTLEFEPIAPVAATVDDLNVPKNYDWSPIIRWGDPLFHDSPEFDPRNQTAEAQAKQFGFNNDYLDIMPDAGGTAGVLVCNHEYTNENTMFPADQSEDLQRTASVGIAAHGMAVVEIVREAPGKPWTYVRGGARNRRITADTPFRVDGPAAGSDLLKTVADPEGKTVLGTQNNCSGGVTPWGTILSGEENIQNVLSGPDTPENKRYGIPVEPPKRRWDLVDPRWNGNNAGYENEVNRFGYIVEIDPSDPNSTPVKHTSMGRFKHEGANVYVASDGTVVAYSGDDERFDYLYKFVSEKKYVAGDRAHNMTLLSFGDLYVAKFTGNSEGEIDGSSRLPSDGAFDGAGEWLPLVVDGESKVEGMDVDEVLVFTRLAADKAGATKMDRPEDVEPNPHTGKIYVACTNNTLRGEPGLAGADEANPRNNNRDGHVIEITEDAANSAGTTFHWDILLVCGDPAKNGSAYFSGFPTDKVSPISCPDNVAFDSQGYLWIATDGAPTAIGYNDGLFRVDLTGPKRGRTQQFLSVPQDAETCGPVIHDRENMAYVAVQHPGEDGTFETPRSYFPDYVLPTREGEGQFAMPRPSVIQIFSTTEGEPPFVDEDGRPGKGEGKGRGHKNRGPGNNNGRGKGRGPKREGYRGRSTEELRNKARNAPRSYDDGRSHRFGW</sequence>
<feature type="region of interest" description="Disordered" evidence="1">
    <location>
        <begin position="676"/>
        <end position="751"/>
    </location>
</feature>
<dbReference type="PANTHER" id="PTHR35399:SF2">
    <property type="entry name" value="DUF839 DOMAIN-CONTAINING PROTEIN"/>
    <property type="match status" value="1"/>
</dbReference>
<dbReference type="InterPro" id="IPR008557">
    <property type="entry name" value="PhoX"/>
</dbReference>
<feature type="compositionally biased region" description="Basic and acidic residues" evidence="1">
    <location>
        <begin position="717"/>
        <end position="732"/>
    </location>
</feature>
<evidence type="ECO:0000256" key="1">
    <source>
        <dbReference type="SAM" id="MobiDB-lite"/>
    </source>
</evidence>
<proteinExistence type="predicted"/>
<accession>A0A846TTW9</accession>
<reference evidence="2 3" key="1">
    <citation type="submission" date="2020-02" db="EMBL/GenBank/DDBJ databases">
        <authorList>
            <person name="Sun Q."/>
        </authorList>
    </citation>
    <scope>NUCLEOTIDE SEQUENCE [LARGE SCALE GENOMIC DNA]</scope>
    <source>
        <strain evidence="2 3">YIM 13062</strain>
    </source>
</reference>
<protein>
    <submittedName>
        <fullName evidence="2">PhoX family phosphatase</fullName>
    </submittedName>
</protein>
<dbReference type="EMBL" id="JAAVUN010000019">
    <property type="protein sequence ID" value="NKE10239.1"/>
    <property type="molecule type" value="Genomic_DNA"/>
</dbReference>
<dbReference type="PROSITE" id="PS51318">
    <property type="entry name" value="TAT"/>
    <property type="match status" value="1"/>
</dbReference>
<organism evidence="2 3">
    <name type="scientific">Kocuria subflava</name>
    <dbReference type="NCBI Taxonomy" id="1736139"/>
    <lineage>
        <taxon>Bacteria</taxon>
        <taxon>Bacillati</taxon>
        <taxon>Actinomycetota</taxon>
        <taxon>Actinomycetes</taxon>
        <taxon>Micrococcales</taxon>
        <taxon>Micrococcaceae</taxon>
        <taxon>Kocuria</taxon>
    </lineage>
</organism>
<keyword evidence="3" id="KW-1185">Reference proteome</keyword>
<name>A0A846TTW9_9MICC</name>
<dbReference type="Proteomes" id="UP000521379">
    <property type="component" value="Unassembled WGS sequence"/>
</dbReference>
<dbReference type="SUPFAM" id="SSF63829">
    <property type="entry name" value="Calcium-dependent phosphotriesterase"/>
    <property type="match status" value="1"/>
</dbReference>
<dbReference type="PANTHER" id="PTHR35399">
    <property type="entry name" value="SLR8030 PROTEIN"/>
    <property type="match status" value="1"/>
</dbReference>
<feature type="compositionally biased region" description="Basic and acidic residues" evidence="1">
    <location>
        <begin position="740"/>
        <end position="751"/>
    </location>
</feature>
<comment type="caution">
    <text evidence="2">The sequence shown here is derived from an EMBL/GenBank/DDBJ whole genome shotgun (WGS) entry which is preliminary data.</text>
</comment>
<evidence type="ECO:0000313" key="3">
    <source>
        <dbReference type="Proteomes" id="UP000521379"/>
    </source>
</evidence>